<dbReference type="AlphaFoldDB" id="A0A9P6JKD8"/>
<reference evidence="2" key="1">
    <citation type="submission" date="2020-11" db="EMBL/GenBank/DDBJ databases">
        <authorList>
            <consortium name="DOE Joint Genome Institute"/>
            <person name="Ahrendt S."/>
            <person name="Riley R."/>
            <person name="Andreopoulos W."/>
            <person name="Labutti K."/>
            <person name="Pangilinan J."/>
            <person name="Ruiz-Duenas F.J."/>
            <person name="Barrasa J.M."/>
            <person name="Sanchez-Garcia M."/>
            <person name="Camarero S."/>
            <person name="Miyauchi S."/>
            <person name="Serrano A."/>
            <person name="Linde D."/>
            <person name="Babiker R."/>
            <person name="Drula E."/>
            <person name="Ayuso-Fernandez I."/>
            <person name="Pacheco R."/>
            <person name="Padilla G."/>
            <person name="Ferreira P."/>
            <person name="Barriuso J."/>
            <person name="Kellner H."/>
            <person name="Castanera R."/>
            <person name="Alfaro M."/>
            <person name="Ramirez L."/>
            <person name="Pisabarro A.G."/>
            <person name="Kuo A."/>
            <person name="Tritt A."/>
            <person name="Lipzen A."/>
            <person name="He G."/>
            <person name="Yan M."/>
            <person name="Ng V."/>
            <person name="Cullen D."/>
            <person name="Martin F."/>
            <person name="Rosso M.-N."/>
            <person name="Henrissat B."/>
            <person name="Hibbett D."/>
            <person name="Martinez A.T."/>
            <person name="Grigoriev I.V."/>
        </authorList>
    </citation>
    <scope>NUCLEOTIDE SEQUENCE</scope>
    <source>
        <strain evidence="2">CBS 506.95</strain>
    </source>
</reference>
<gene>
    <name evidence="2" type="ORF">CPB83DRAFT_862222</name>
</gene>
<feature type="signal peptide" evidence="1">
    <location>
        <begin position="1"/>
        <end position="19"/>
    </location>
</feature>
<organism evidence="2 3">
    <name type="scientific">Crepidotus variabilis</name>
    <dbReference type="NCBI Taxonomy" id="179855"/>
    <lineage>
        <taxon>Eukaryota</taxon>
        <taxon>Fungi</taxon>
        <taxon>Dikarya</taxon>
        <taxon>Basidiomycota</taxon>
        <taxon>Agaricomycotina</taxon>
        <taxon>Agaricomycetes</taxon>
        <taxon>Agaricomycetidae</taxon>
        <taxon>Agaricales</taxon>
        <taxon>Agaricineae</taxon>
        <taxon>Crepidotaceae</taxon>
        <taxon>Crepidotus</taxon>
    </lineage>
</organism>
<proteinExistence type="predicted"/>
<name>A0A9P6JKD8_9AGAR</name>
<comment type="caution">
    <text evidence="2">The sequence shown here is derived from an EMBL/GenBank/DDBJ whole genome shotgun (WGS) entry which is preliminary data.</text>
</comment>
<dbReference type="EMBL" id="MU157909">
    <property type="protein sequence ID" value="KAF9523863.1"/>
    <property type="molecule type" value="Genomic_DNA"/>
</dbReference>
<keyword evidence="3" id="KW-1185">Reference proteome</keyword>
<evidence type="ECO:0000313" key="2">
    <source>
        <dbReference type="EMBL" id="KAF9523863.1"/>
    </source>
</evidence>
<keyword evidence="1" id="KW-0732">Signal</keyword>
<sequence>MFLSDKYLLLLTFAGFVSTKPTRTSAVQDGIECNKACYAQVVPCPTPYFIQLEESGTCWDCCKYVDPNAKSGRK</sequence>
<evidence type="ECO:0000313" key="3">
    <source>
        <dbReference type="Proteomes" id="UP000807306"/>
    </source>
</evidence>
<protein>
    <recommendedName>
        <fullName evidence="4">Secreted protein</fullName>
    </recommendedName>
</protein>
<feature type="chain" id="PRO_5040194071" description="Secreted protein" evidence="1">
    <location>
        <begin position="20"/>
        <end position="74"/>
    </location>
</feature>
<evidence type="ECO:0008006" key="4">
    <source>
        <dbReference type="Google" id="ProtNLM"/>
    </source>
</evidence>
<accession>A0A9P6JKD8</accession>
<dbReference type="Proteomes" id="UP000807306">
    <property type="component" value="Unassembled WGS sequence"/>
</dbReference>
<evidence type="ECO:0000256" key="1">
    <source>
        <dbReference type="SAM" id="SignalP"/>
    </source>
</evidence>